<keyword evidence="3" id="KW-0479">Metal-binding</keyword>
<feature type="compositionally biased region" description="Low complexity" evidence="4">
    <location>
        <begin position="661"/>
        <end position="683"/>
    </location>
</feature>
<evidence type="ECO:0000256" key="3">
    <source>
        <dbReference type="RuleBase" id="RU004464"/>
    </source>
</evidence>
<feature type="region of interest" description="Disordered" evidence="4">
    <location>
        <begin position="607"/>
        <end position="791"/>
    </location>
</feature>
<keyword evidence="3" id="KW-0408">Iron</keyword>
<keyword evidence="3" id="KW-0004">4Fe-4S</keyword>
<feature type="compositionally biased region" description="Low complexity" evidence="4">
    <location>
        <begin position="409"/>
        <end position="420"/>
    </location>
</feature>
<dbReference type="SUPFAM" id="SSF56770">
    <property type="entry name" value="HydA/Nqo6-like"/>
    <property type="match status" value="1"/>
</dbReference>
<feature type="region of interest" description="Disordered" evidence="4">
    <location>
        <begin position="261"/>
        <end position="293"/>
    </location>
</feature>
<dbReference type="Proteomes" id="UP000306954">
    <property type="component" value="Unassembled WGS sequence"/>
</dbReference>
<dbReference type="Gene3D" id="3.40.50.12280">
    <property type="match status" value="1"/>
</dbReference>
<dbReference type="GO" id="GO:0051539">
    <property type="term" value="F:4 iron, 4 sulfur cluster binding"/>
    <property type="evidence" value="ECO:0007669"/>
    <property type="project" value="UniProtKB-KW"/>
</dbReference>
<evidence type="ECO:0000313" key="7">
    <source>
        <dbReference type="Proteomes" id="UP000306954"/>
    </source>
</evidence>
<dbReference type="GO" id="GO:0008137">
    <property type="term" value="F:NADH dehydrogenase (ubiquinone) activity"/>
    <property type="evidence" value="ECO:0007669"/>
    <property type="project" value="InterPro"/>
</dbReference>
<dbReference type="SUPFAM" id="SSF111038">
    <property type="entry name" value="YjbQ-like"/>
    <property type="match status" value="1"/>
</dbReference>
<dbReference type="NCBIfam" id="NF005012">
    <property type="entry name" value="PRK06411.1"/>
    <property type="match status" value="1"/>
</dbReference>
<accession>A0A4T0J692</accession>
<evidence type="ECO:0000256" key="1">
    <source>
        <dbReference type="ARBA" id="ARBA00009173"/>
    </source>
</evidence>
<feature type="compositionally biased region" description="Low complexity" evidence="4">
    <location>
        <begin position="759"/>
        <end position="776"/>
    </location>
</feature>
<dbReference type="FunFam" id="3.40.50.12280:FF:000001">
    <property type="entry name" value="NADH-quinone oxidoreductase subunit B 2"/>
    <property type="match status" value="1"/>
</dbReference>
<dbReference type="GO" id="GO:0015990">
    <property type="term" value="P:electron transport coupled proton transport"/>
    <property type="evidence" value="ECO:0007669"/>
    <property type="project" value="TreeGrafter"/>
</dbReference>
<comment type="similarity">
    <text evidence="1 3">Belongs to the complex I 20 kDa subunit family.</text>
</comment>
<organism evidence="6 7">
    <name type="scientific">Wallemia ichthyophaga</name>
    <dbReference type="NCBI Taxonomy" id="245174"/>
    <lineage>
        <taxon>Eukaryota</taxon>
        <taxon>Fungi</taxon>
        <taxon>Dikarya</taxon>
        <taxon>Basidiomycota</taxon>
        <taxon>Wallemiomycotina</taxon>
        <taxon>Wallemiomycetes</taxon>
        <taxon>Wallemiales</taxon>
        <taxon>Wallemiaceae</taxon>
        <taxon>Wallemia</taxon>
    </lineage>
</organism>
<dbReference type="PANTHER" id="PTHR11995:SF14">
    <property type="entry name" value="NADH DEHYDROGENASE [UBIQUINONE] IRON-SULFUR PROTEIN 7, MITOCHONDRIAL"/>
    <property type="match status" value="1"/>
</dbReference>
<dbReference type="InterPro" id="IPR035917">
    <property type="entry name" value="YjbQ-like_sf"/>
</dbReference>
<dbReference type="GO" id="GO:0046872">
    <property type="term" value="F:metal ion binding"/>
    <property type="evidence" value="ECO:0007669"/>
    <property type="project" value="UniProtKB-KW"/>
</dbReference>
<evidence type="ECO:0000259" key="5">
    <source>
        <dbReference type="Pfam" id="PF01058"/>
    </source>
</evidence>
<dbReference type="Pfam" id="PF01894">
    <property type="entry name" value="YjbQ"/>
    <property type="match status" value="1"/>
</dbReference>
<feature type="compositionally biased region" description="Low complexity" evidence="4">
    <location>
        <begin position="545"/>
        <end position="566"/>
    </location>
</feature>
<evidence type="ECO:0000256" key="2">
    <source>
        <dbReference type="ARBA" id="ARBA00023027"/>
    </source>
</evidence>
<dbReference type="InterPro" id="IPR006137">
    <property type="entry name" value="NADH_UbQ_OxRdtase-like_20kDa"/>
</dbReference>
<proteinExistence type="inferred from homology"/>
<comment type="caution">
    <text evidence="6">The sequence shown here is derived from an EMBL/GenBank/DDBJ whole genome shotgun (WGS) entry which is preliminary data.</text>
</comment>
<dbReference type="PANTHER" id="PTHR11995">
    <property type="entry name" value="NADH DEHYDROGENASE"/>
    <property type="match status" value="1"/>
</dbReference>
<feature type="compositionally biased region" description="Polar residues" evidence="4">
    <location>
        <begin position="511"/>
        <end position="544"/>
    </location>
</feature>
<dbReference type="PROSITE" id="PS01150">
    <property type="entry name" value="COMPLEX1_20K"/>
    <property type="match status" value="1"/>
</dbReference>
<dbReference type="NCBIfam" id="TIGR01957">
    <property type="entry name" value="nuoB_fam"/>
    <property type="match status" value="1"/>
</dbReference>
<feature type="domain" description="NADH:ubiquinone oxidoreductase-like 20kDa subunit" evidence="5">
    <location>
        <begin position="129"/>
        <end position="237"/>
    </location>
</feature>
<feature type="compositionally biased region" description="Polar residues" evidence="4">
    <location>
        <begin position="742"/>
        <end position="754"/>
    </location>
</feature>
<sequence length="791" mass="85727">MDRCLDKIVPESFPWDHVDEGPDDSVSHTKTSLIGPSLTIPITNGRLALGTWQGLPTLTRTLSTTTQRPGEALEASRPIPATNIAQQGSNQLSLEQPRNGVEYALTSLDKVRNWGQTGSLWPMTFGLACCAIEMMHMATARYDQDRLGVVFRASPRQSDLMIVAGTLTNKMAPALRKVYDQTPLPRYVISMGSCANGGGYYHYSYSVVRGCDRIVPVDVYSPGCPPTAEALLYAMLQLQRKMRRNRQATLCNLSNFPAGFPPKIGSSGPTRDPSTDLEGDQINPDAALPTPPTLNPPVVEICLECMMRDKDMADVDVSPTVWQNASDGELEKSLALWSAQEHNGISPSQRTGLRPQDEVTEDALATWTKLNPPLSNYRARNLKSYVADQVSRNNVTAIDRTVDTMLKYPSSSSLNPPQSLKQVAPRRRRLSESSANVNGNAIAGASANAAANATATANPNTPINNRTSKQSLAISLANAPPLPDDAANVITNYGKGEVSNSSKSRSRSHSQVQGQSKVQNRPASVSNDLQVPTSVPRNSSQLQVPHSPQSTPASPSTLTATSPTSTHSRRPFSLFFRHSNRSVATSVASAHPSGSMVDMHLGLEKERDPNRTSSMNGMEVYQGKQYPSTRSLNKSDGKHSKKKKGGIRGLWNRIRGKSTSHVHSTTPTTATPTTTTGRSMTASPSLDERQREGSLLELQQQAQKEDTSSPLPPPPSMSFLSGEPLDVPNAAKVQPNIPHIPNSDSFPRNRSSSFELEYSRSTSSNFQTQQQNQRKSLNSVGSGGSARDIPT</sequence>
<dbReference type="GO" id="GO:0032981">
    <property type="term" value="P:mitochondrial respiratory chain complex I assembly"/>
    <property type="evidence" value="ECO:0007669"/>
    <property type="project" value="TreeGrafter"/>
</dbReference>
<dbReference type="GO" id="GO:0048038">
    <property type="term" value="F:quinone binding"/>
    <property type="evidence" value="ECO:0007669"/>
    <property type="project" value="InterPro"/>
</dbReference>
<evidence type="ECO:0000256" key="4">
    <source>
        <dbReference type="SAM" id="MobiDB-lite"/>
    </source>
</evidence>
<keyword evidence="2 3" id="KW-0520">NAD</keyword>
<reference evidence="6 7" key="1">
    <citation type="submission" date="2019-03" db="EMBL/GenBank/DDBJ databases">
        <title>Sequencing 23 genomes of Wallemia ichthyophaga.</title>
        <authorList>
            <person name="Gostincar C."/>
        </authorList>
    </citation>
    <scope>NUCLEOTIDE SEQUENCE [LARGE SCALE GENOMIC DNA]</scope>
    <source>
        <strain evidence="6 7">EXF-8621</strain>
    </source>
</reference>
<protein>
    <recommendedName>
        <fullName evidence="5">NADH:ubiquinone oxidoreductase-like 20kDa subunit domain-containing protein</fullName>
    </recommendedName>
</protein>
<name>A0A4T0J692_WALIC</name>
<dbReference type="InterPro" id="IPR001602">
    <property type="entry name" value="UPF0047_YjbQ-like"/>
</dbReference>
<evidence type="ECO:0000313" key="6">
    <source>
        <dbReference type="EMBL" id="TIB15729.1"/>
    </source>
</evidence>
<dbReference type="PROSITE" id="PS01314">
    <property type="entry name" value="UPF0047"/>
    <property type="match status" value="1"/>
</dbReference>
<gene>
    <name evidence="6" type="ORF">E3P90_00719</name>
</gene>
<dbReference type="Pfam" id="PF01058">
    <property type="entry name" value="Oxidored_q6"/>
    <property type="match status" value="1"/>
</dbReference>
<dbReference type="Gene3D" id="2.60.120.460">
    <property type="entry name" value="YjbQ-like"/>
    <property type="match status" value="1"/>
</dbReference>
<feature type="region of interest" description="Disordered" evidence="4">
    <location>
        <begin position="494"/>
        <end position="570"/>
    </location>
</feature>
<dbReference type="GO" id="GO:0045271">
    <property type="term" value="C:respiratory chain complex I"/>
    <property type="evidence" value="ECO:0007669"/>
    <property type="project" value="TreeGrafter"/>
</dbReference>
<dbReference type="AlphaFoldDB" id="A0A4T0J692"/>
<feature type="region of interest" description="Disordered" evidence="4">
    <location>
        <begin position="408"/>
        <end position="436"/>
    </location>
</feature>
<dbReference type="HAMAP" id="MF_01356">
    <property type="entry name" value="NDH1_NuoB"/>
    <property type="match status" value="1"/>
</dbReference>
<dbReference type="EMBL" id="SPOF01000006">
    <property type="protein sequence ID" value="TIB15729.1"/>
    <property type="molecule type" value="Genomic_DNA"/>
</dbReference>
<keyword evidence="3" id="KW-0411">Iron-sulfur</keyword>
<dbReference type="GO" id="GO:0009060">
    <property type="term" value="P:aerobic respiration"/>
    <property type="evidence" value="ECO:0007669"/>
    <property type="project" value="TreeGrafter"/>
</dbReference>
<dbReference type="GO" id="GO:0005739">
    <property type="term" value="C:mitochondrion"/>
    <property type="evidence" value="ECO:0007669"/>
    <property type="project" value="GOC"/>
</dbReference>
<dbReference type="InterPro" id="IPR006138">
    <property type="entry name" value="NADH_UQ_OxRdtase_20Kd_su"/>
</dbReference>